<evidence type="ECO:0000313" key="4">
    <source>
        <dbReference type="Proteomes" id="UP000094285"/>
    </source>
</evidence>
<gene>
    <name evidence="3" type="ORF">CANTADRAFT_26975</name>
</gene>
<dbReference type="PANTHER" id="PTHR31571">
    <property type="entry name" value="ALTERED INHERITANCE OF MITOCHONDRIA PROTEIN 6"/>
    <property type="match status" value="1"/>
</dbReference>
<dbReference type="GO" id="GO:0008081">
    <property type="term" value="F:phosphoric diester hydrolase activity"/>
    <property type="evidence" value="ECO:0007669"/>
    <property type="project" value="InterPro"/>
</dbReference>
<dbReference type="GeneID" id="30982083"/>
<dbReference type="RefSeq" id="XP_020063143.1">
    <property type="nucleotide sequence ID" value="XM_020207946.1"/>
</dbReference>
<dbReference type="GO" id="GO:0006629">
    <property type="term" value="P:lipid metabolic process"/>
    <property type="evidence" value="ECO:0007669"/>
    <property type="project" value="InterPro"/>
</dbReference>
<dbReference type="STRING" id="984487.A0A1E4SES4"/>
<dbReference type="Proteomes" id="UP000094285">
    <property type="component" value="Unassembled WGS sequence"/>
</dbReference>
<name>A0A1E4SES4_9ASCO</name>
<accession>A0A1E4SES4</accession>
<dbReference type="SUPFAM" id="SSF51695">
    <property type="entry name" value="PLC-like phosphodiesterases"/>
    <property type="match status" value="1"/>
</dbReference>
<evidence type="ECO:0000256" key="1">
    <source>
        <dbReference type="ARBA" id="ARBA00008858"/>
    </source>
</evidence>
<dbReference type="InterPro" id="IPR051236">
    <property type="entry name" value="HAT_RTT109-like"/>
</dbReference>
<sequence length="351" mass="40027">MISIFKPVARSSPPVSAYDGSGASTPILPFNHTVESLTRDVYVKPLHSHNDYWRWDPFFDALGAGCQSIESDVWYFPKGYKVDRTVTETTGGSQTSKTRTEYYSSSEVYVGHNQVYLKPIDTLFNLYLNPLFQFLEYSNPTFTYTEASLDQHSPLLENFESKHGVFYNSPETPLYFWMDFKTDPEATYNAIRPLLQPFIDKGYLAYYDASTDTFHPGPVVITITGNLPTELVKKEKIRYTFLDGPLLQFSSDSDENTLVEYSKLAKVASGSLEDLLGKEAYQQAKYNGFTEDQKNRIGSYFQLAHKHGLKTRIWGDVTWPNDLLNSHLKDLFQLKSDFLNVDDVKAATSLF</sequence>
<evidence type="ECO:0000313" key="3">
    <source>
        <dbReference type="EMBL" id="ODV78021.1"/>
    </source>
</evidence>
<dbReference type="OrthoDB" id="4153866at2759"/>
<dbReference type="AlphaFoldDB" id="A0A1E4SES4"/>
<reference evidence="4" key="1">
    <citation type="submission" date="2016-05" db="EMBL/GenBank/DDBJ databases">
        <title>Comparative genomics of biotechnologically important yeasts.</title>
        <authorList>
            <consortium name="DOE Joint Genome Institute"/>
            <person name="Riley R."/>
            <person name="Haridas S."/>
            <person name="Wolfe K.H."/>
            <person name="Lopes M.R."/>
            <person name="Hittinger C.T."/>
            <person name="Goker M."/>
            <person name="Salamov A."/>
            <person name="Wisecaver J."/>
            <person name="Long T.M."/>
            <person name="Aerts A.L."/>
            <person name="Barry K."/>
            <person name="Choi C."/>
            <person name="Clum A."/>
            <person name="Coughlan A.Y."/>
            <person name="Deshpande S."/>
            <person name="Douglass A.P."/>
            <person name="Hanson S.J."/>
            <person name="Klenk H.-P."/>
            <person name="Labutti K."/>
            <person name="Lapidus A."/>
            <person name="Lindquist E."/>
            <person name="Lipzen A."/>
            <person name="Meier-Kolthoff J.P."/>
            <person name="Ohm R.A."/>
            <person name="Otillar R.P."/>
            <person name="Pangilinan J."/>
            <person name="Peng Y."/>
            <person name="Rokas A."/>
            <person name="Rosa C.A."/>
            <person name="Scheuner C."/>
            <person name="Sibirny A.A."/>
            <person name="Slot J.C."/>
            <person name="Stielow J.B."/>
            <person name="Sun H."/>
            <person name="Kurtzman C.P."/>
            <person name="Blackwell M."/>
            <person name="Grigoriev I.V."/>
            <person name="Jeffries T.W."/>
        </authorList>
    </citation>
    <scope>NUCLEOTIDE SEQUENCE [LARGE SCALE GENOMIC DNA]</scope>
    <source>
        <strain evidence="4">NRRL Y-17324</strain>
    </source>
</reference>
<proteinExistence type="inferred from homology"/>
<keyword evidence="4" id="KW-1185">Reference proteome</keyword>
<dbReference type="EMBL" id="KV453914">
    <property type="protein sequence ID" value="ODV78021.1"/>
    <property type="molecule type" value="Genomic_DNA"/>
</dbReference>
<organism evidence="3 4">
    <name type="scientific">Suhomyces tanzawaensis NRRL Y-17324</name>
    <dbReference type="NCBI Taxonomy" id="984487"/>
    <lineage>
        <taxon>Eukaryota</taxon>
        <taxon>Fungi</taxon>
        <taxon>Dikarya</taxon>
        <taxon>Ascomycota</taxon>
        <taxon>Saccharomycotina</taxon>
        <taxon>Pichiomycetes</taxon>
        <taxon>Debaryomycetaceae</taxon>
        <taxon>Suhomyces</taxon>
    </lineage>
</organism>
<dbReference type="PANTHER" id="PTHR31571:SF1">
    <property type="entry name" value="ALTERED INHERITANCE OF MITOCHONDRIA PROTEIN 6"/>
    <property type="match status" value="1"/>
</dbReference>
<protein>
    <recommendedName>
        <fullName evidence="2">Altered inheritance of mitochondria protein 6</fullName>
    </recommendedName>
</protein>
<evidence type="ECO:0000256" key="2">
    <source>
        <dbReference type="ARBA" id="ARBA00014286"/>
    </source>
</evidence>
<dbReference type="InterPro" id="IPR017946">
    <property type="entry name" value="PLC-like_Pdiesterase_TIM-brl"/>
</dbReference>
<comment type="similarity">
    <text evidence="1">Belongs to the AIM6 family.</text>
</comment>